<comment type="caution">
    <text evidence="10">The sequence shown here is derived from an EMBL/GenBank/DDBJ whole genome shotgun (WGS) entry which is preliminary data.</text>
</comment>
<comment type="subunit">
    <text evidence="8">Interacts with pre-ribosome complex.</text>
</comment>
<dbReference type="Gene3D" id="2.30.130.10">
    <property type="entry name" value="PUA domain"/>
    <property type="match status" value="1"/>
</dbReference>
<evidence type="ECO:0000256" key="1">
    <source>
        <dbReference type="ARBA" id="ARBA00004087"/>
    </source>
</evidence>
<dbReference type="Pfam" id="PF17833">
    <property type="entry name" value="pre-PUA_NIP7"/>
    <property type="match status" value="1"/>
</dbReference>
<dbReference type="InterPro" id="IPR005155">
    <property type="entry name" value="UPF0113_PUA"/>
</dbReference>
<reference evidence="10" key="2">
    <citation type="submission" date="2017-10" db="EMBL/GenBank/DDBJ databases">
        <title>Ladona fulva Genome sequencing and assembly.</title>
        <authorList>
            <person name="Murali S."/>
            <person name="Richards S."/>
            <person name="Bandaranaike D."/>
            <person name="Bellair M."/>
            <person name="Blankenburg K."/>
            <person name="Chao H."/>
            <person name="Dinh H."/>
            <person name="Doddapaneni H."/>
            <person name="Dugan-Rocha S."/>
            <person name="Elkadiri S."/>
            <person name="Gnanaolivu R."/>
            <person name="Hernandez B."/>
            <person name="Skinner E."/>
            <person name="Javaid M."/>
            <person name="Lee S."/>
            <person name="Li M."/>
            <person name="Ming W."/>
            <person name="Munidasa M."/>
            <person name="Muniz J."/>
            <person name="Nguyen L."/>
            <person name="Hughes D."/>
            <person name="Osuji N."/>
            <person name="Pu L.-L."/>
            <person name="Puazo M."/>
            <person name="Qu C."/>
            <person name="Quiroz J."/>
            <person name="Raj R."/>
            <person name="Weissenberger G."/>
            <person name="Xin Y."/>
            <person name="Zou X."/>
            <person name="Han Y."/>
            <person name="Worley K."/>
            <person name="Muzny D."/>
            <person name="Gibbs R."/>
        </authorList>
    </citation>
    <scope>NUCLEOTIDE SEQUENCE</scope>
    <source>
        <strain evidence="10">Sampled in the wild</strain>
    </source>
</reference>
<dbReference type="Pfam" id="PF03657">
    <property type="entry name" value="UPF0113"/>
    <property type="match status" value="1"/>
</dbReference>
<dbReference type="EMBL" id="KZ308299">
    <property type="protein sequence ID" value="KAG8226828.1"/>
    <property type="molecule type" value="Genomic_DNA"/>
</dbReference>
<dbReference type="SUPFAM" id="SSF88697">
    <property type="entry name" value="PUA domain-like"/>
    <property type="match status" value="1"/>
</dbReference>
<comment type="similarity">
    <text evidence="3 8">Belongs to the NIP7 family.</text>
</comment>
<evidence type="ECO:0000256" key="6">
    <source>
        <dbReference type="ARBA" id="ARBA00022884"/>
    </source>
</evidence>
<dbReference type="GO" id="GO:0003723">
    <property type="term" value="F:RNA binding"/>
    <property type="evidence" value="ECO:0007669"/>
    <property type="project" value="UniProtKB-KW"/>
</dbReference>
<dbReference type="PROSITE" id="PS50890">
    <property type="entry name" value="PUA"/>
    <property type="match status" value="1"/>
</dbReference>
<dbReference type="OrthoDB" id="27490at2759"/>
<dbReference type="InterPro" id="IPR002478">
    <property type="entry name" value="PUA"/>
</dbReference>
<evidence type="ECO:0000256" key="8">
    <source>
        <dbReference type="PIRNR" id="PIRNR017190"/>
    </source>
</evidence>
<name>A0A8K0K6D8_LADFU</name>
<dbReference type="AlphaFoldDB" id="A0A8K0K6D8"/>
<accession>A0A8K0K6D8</accession>
<evidence type="ECO:0000256" key="5">
    <source>
        <dbReference type="ARBA" id="ARBA00022517"/>
    </source>
</evidence>
<dbReference type="GO" id="GO:0042255">
    <property type="term" value="P:ribosome assembly"/>
    <property type="evidence" value="ECO:0007669"/>
    <property type="project" value="InterPro"/>
</dbReference>
<comment type="function">
    <text evidence="1 8">Required for proper 34S pre-rRNA processing and 60S ribosome subunit assembly.</text>
</comment>
<dbReference type="SUPFAM" id="SSF88802">
    <property type="entry name" value="Pre-PUA domain"/>
    <property type="match status" value="1"/>
</dbReference>
<keyword evidence="11" id="KW-1185">Reference proteome</keyword>
<dbReference type="FunFam" id="3.10.450.220:FF:000001">
    <property type="entry name" value="60S ribosome subunit biogenesis protein NIP7 homolog"/>
    <property type="match status" value="1"/>
</dbReference>
<protein>
    <recommendedName>
        <fullName evidence="4 8">60S ribosome subunit biogenesis protein NIP7 homolog</fullName>
    </recommendedName>
</protein>
<feature type="domain" description="PUA" evidence="9">
    <location>
        <begin position="93"/>
        <end position="161"/>
    </location>
</feature>
<keyword evidence="5 8" id="KW-0690">Ribosome biogenesis</keyword>
<keyword evidence="7 8" id="KW-0539">Nucleus</keyword>
<dbReference type="InterPro" id="IPR055359">
    <property type="entry name" value="Nip7_N_euk"/>
</dbReference>
<evidence type="ECO:0000313" key="11">
    <source>
        <dbReference type="Proteomes" id="UP000792457"/>
    </source>
</evidence>
<evidence type="ECO:0000256" key="7">
    <source>
        <dbReference type="ARBA" id="ARBA00023242"/>
    </source>
</evidence>
<dbReference type="CDD" id="cd21146">
    <property type="entry name" value="Nip7_N_euk"/>
    <property type="match status" value="1"/>
</dbReference>
<dbReference type="InterPro" id="IPR016686">
    <property type="entry name" value="Ribosomal_synth_fac_NIP7"/>
</dbReference>
<evidence type="ECO:0000256" key="4">
    <source>
        <dbReference type="ARBA" id="ARBA00018162"/>
    </source>
</evidence>
<proteinExistence type="inferred from homology"/>
<dbReference type="Gene3D" id="3.10.450.220">
    <property type="match status" value="1"/>
</dbReference>
<sequence>MKALTDEKIKLVFENIGANVKQLIDRPDGTYCFREQKNRVYYVSEKVLQLAASVGRDRLVSMGTCFGKFTKTGKFRLHITALNYIAPYAQATSAEQQFLYGHHVLKSGLGRITEGTPRYQGVVVYSMNDTPLGFGVAAKSTAECKHTDPLTMVCFHQADVGEYIRSEHELT</sequence>
<keyword evidence="6 8" id="KW-0694">RNA-binding</keyword>
<evidence type="ECO:0000259" key="9">
    <source>
        <dbReference type="SMART" id="SM00359"/>
    </source>
</evidence>
<evidence type="ECO:0000313" key="10">
    <source>
        <dbReference type="EMBL" id="KAG8226828.1"/>
    </source>
</evidence>
<dbReference type="InterPro" id="IPR036974">
    <property type="entry name" value="PUA_sf"/>
</dbReference>
<dbReference type="FunFam" id="2.30.130.10:FF:000002">
    <property type="entry name" value="60S ribosome subunit biogenesis protein NIP7 homolog"/>
    <property type="match status" value="1"/>
</dbReference>
<dbReference type="GO" id="GO:0005730">
    <property type="term" value="C:nucleolus"/>
    <property type="evidence" value="ECO:0007669"/>
    <property type="project" value="UniProtKB-SubCell"/>
</dbReference>
<evidence type="ECO:0000256" key="2">
    <source>
        <dbReference type="ARBA" id="ARBA00004604"/>
    </source>
</evidence>
<evidence type="ECO:0000256" key="3">
    <source>
        <dbReference type="ARBA" id="ARBA00009895"/>
    </source>
</evidence>
<dbReference type="InterPro" id="IPR015947">
    <property type="entry name" value="PUA-like_sf"/>
</dbReference>
<gene>
    <name evidence="10" type="ORF">J437_LFUL007098</name>
</gene>
<comment type="subcellular location">
    <subcellularLocation>
        <location evidence="2">Nucleus</location>
        <location evidence="2">Nucleolus</location>
    </subcellularLocation>
</comment>
<dbReference type="CDD" id="cd21151">
    <property type="entry name" value="PUA_Nip7-like"/>
    <property type="match status" value="1"/>
</dbReference>
<organism evidence="10 11">
    <name type="scientific">Ladona fulva</name>
    <name type="common">Scarce chaser dragonfly</name>
    <name type="synonym">Libellula fulva</name>
    <dbReference type="NCBI Taxonomy" id="123851"/>
    <lineage>
        <taxon>Eukaryota</taxon>
        <taxon>Metazoa</taxon>
        <taxon>Ecdysozoa</taxon>
        <taxon>Arthropoda</taxon>
        <taxon>Hexapoda</taxon>
        <taxon>Insecta</taxon>
        <taxon>Pterygota</taxon>
        <taxon>Palaeoptera</taxon>
        <taxon>Odonata</taxon>
        <taxon>Epiprocta</taxon>
        <taxon>Anisoptera</taxon>
        <taxon>Libelluloidea</taxon>
        <taxon>Libellulidae</taxon>
        <taxon>Ladona</taxon>
    </lineage>
</organism>
<dbReference type="InterPro" id="IPR040598">
    <property type="entry name" value="NIP7_N"/>
</dbReference>
<reference evidence="10" key="1">
    <citation type="submission" date="2013-04" db="EMBL/GenBank/DDBJ databases">
        <authorList>
            <person name="Qu J."/>
            <person name="Murali S.C."/>
            <person name="Bandaranaike D."/>
            <person name="Bellair M."/>
            <person name="Blankenburg K."/>
            <person name="Chao H."/>
            <person name="Dinh H."/>
            <person name="Doddapaneni H."/>
            <person name="Downs B."/>
            <person name="Dugan-Rocha S."/>
            <person name="Elkadiri S."/>
            <person name="Gnanaolivu R.D."/>
            <person name="Hernandez B."/>
            <person name="Javaid M."/>
            <person name="Jayaseelan J.C."/>
            <person name="Lee S."/>
            <person name="Li M."/>
            <person name="Ming W."/>
            <person name="Munidasa M."/>
            <person name="Muniz J."/>
            <person name="Nguyen L."/>
            <person name="Ongeri F."/>
            <person name="Osuji N."/>
            <person name="Pu L.-L."/>
            <person name="Puazo M."/>
            <person name="Qu C."/>
            <person name="Quiroz J."/>
            <person name="Raj R."/>
            <person name="Weissenberger G."/>
            <person name="Xin Y."/>
            <person name="Zou X."/>
            <person name="Han Y."/>
            <person name="Richards S."/>
            <person name="Worley K."/>
            <person name="Muzny D."/>
            <person name="Gibbs R."/>
        </authorList>
    </citation>
    <scope>NUCLEOTIDE SEQUENCE</scope>
    <source>
        <strain evidence="10">Sampled in the wild</strain>
    </source>
</reference>
<dbReference type="PIRSF" id="PIRSF017190">
    <property type="entry name" value="Rbsml_synth_fac_NIP7"/>
    <property type="match status" value="1"/>
</dbReference>
<dbReference type="Proteomes" id="UP000792457">
    <property type="component" value="Unassembled WGS sequence"/>
</dbReference>
<dbReference type="SMART" id="SM00359">
    <property type="entry name" value="PUA"/>
    <property type="match status" value="1"/>
</dbReference>